<dbReference type="PANTHER" id="PTHR48083:SF2">
    <property type="entry name" value="MEDIUM-CHAIN SPECIFIC ACYL-COA DEHYDROGENASE, MITOCHONDRIAL"/>
    <property type="match status" value="1"/>
</dbReference>
<dbReference type="GO" id="GO:0003995">
    <property type="term" value="F:acyl-CoA dehydrogenase activity"/>
    <property type="evidence" value="ECO:0007669"/>
    <property type="project" value="TreeGrafter"/>
</dbReference>
<keyword evidence="3 6" id="KW-0285">Flavoprotein</keyword>
<dbReference type="GO" id="GO:0050660">
    <property type="term" value="F:flavin adenine dinucleotide binding"/>
    <property type="evidence" value="ECO:0007669"/>
    <property type="project" value="InterPro"/>
</dbReference>
<dbReference type="SUPFAM" id="SSF56645">
    <property type="entry name" value="Acyl-CoA dehydrogenase NM domain-like"/>
    <property type="match status" value="1"/>
</dbReference>
<sequence length="412" mass="46360">MEWSVPADVEQFVKDLDVFIESGIRPLEAANPDLFDHRREFTRTDLDRGGIPTRRWRELMLEARRRADAAGFYRYPLPAALGGRDGTNLAMAVIREHLAGLGPGLHAELSHEASVVANLPLALVLHEYGTPEQRERYLERLIRGDLEMAFGLTEPGHGSDATHLETTARRDGDDWIITGVKRFNSVVDVAEVDLVFARTSGRHGKAEGITAFLVPTDAPGFEIPYYHWTFSMPSDHAEVRLDGVRVPSSAVLGEVGRGLDCAQLFVHENRIRQAASSLGAAQFCIDESVRYAKERVVFGKPLHEHQGIQWQLVELQTDAELLRNTLYKTAWLMDTHGRTGVTDKVSMVNLRGNQLACRAADRAMQIHGGVGYTRHKPFEFIYRHHRRYRITEGSDELQLRRIAGSMFGFRKG</sequence>
<comment type="similarity">
    <text evidence="2 6">Belongs to the acyl-CoA dehydrogenase family.</text>
</comment>
<proteinExistence type="inferred from homology"/>
<name>A0A3N2G5Y8_9PSEU</name>
<dbReference type="InterPro" id="IPR009075">
    <property type="entry name" value="AcylCo_DH/oxidase_C"/>
</dbReference>
<keyword evidence="11" id="KW-1185">Reference proteome</keyword>
<dbReference type="CDD" id="cd00567">
    <property type="entry name" value="ACAD"/>
    <property type="match status" value="1"/>
</dbReference>
<evidence type="ECO:0000259" key="7">
    <source>
        <dbReference type="Pfam" id="PF00441"/>
    </source>
</evidence>
<dbReference type="FunFam" id="2.40.110.10:FF:000002">
    <property type="entry name" value="Acyl-CoA dehydrogenase fadE12"/>
    <property type="match status" value="1"/>
</dbReference>
<evidence type="ECO:0000256" key="4">
    <source>
        <dbReference type="ARBA" id="ARBA00022827"/>
    </source>
</evidence>
<dbReference type="InterPro" id="IPR046373">
    <property type="entry name" value="Acyl-CoA_Oxase/DH_mid-dom_sf"/>
</dbReference>
<comment type="caution">
    <text evidence="10">The sequence shown here is derived from an EMBL/GenBank/DDBJ whole genome shotgun (WGS) entry which is preliminary data.</text>
</comment>
<dbReference type="GO" id="GO:0005737">
    <property type="term" value="C:cytoplasm"/>
    <property type="evidence" value="ECO:0007669"/>
    <property type="project" value="TreeGrafter"/>
</dbReference>
<dbReference type="InterPro" id="IPR009100">
    <property type="entry name" value="AcylCoA_DH/oxidase_NM_dom_sf"/>
</dbReference>
<dbReference type="Gene3D" id="1.20.140.10">
    <property type="entry name" value="Butyryl-CoA Dehydrogenase, subunit A, domain 3"/>
    <property type="match status" value="1"/>
</dbReference>
<dbReference type="Gene3D" id="1.10.540.10">
    <property type="entry name" value="Acyl-CoA dehydrogenase/oxidase, N-terminal domain"/>
    <property type="match status" value="1"/>
</dbReference>
<dbReference type="Pfam" id="PF02771">
    <property type="entry name" value="Acyl-CoA_dh_N"/>
    <property type="match status" value="1"/>
</dbReference>
<dbReference type="InterPro" id="IPR036250">
    <property type="entry name" value="AcylCo_DH-like_C"/>
</dbReference>
<dbReference type="FunFam" id="1.20.140.10:FF:000037">
    <property type="entry name" value="Similar to acyl-CoA dehydrogenase"/>
    <property type="match status" value="1"/>
</dbReference>
<feature type="domain" description="Acyl-CoA dehydrogenase/oxidase N-terminal" evidence="9">
    <location>
        <begin position="39"/>
        <end position="145"/>
    </location>
</feature>
<protein>
    <submittedName>
        <fullName evidence="10">Alkylation response protein AidB-like acyl-CoA dehydrogenase</fullName>
    </submittedName>
</protein>
<accession>A0A3N2G5Y8</accession>
<dbReference type="InterPro" id="IPR006091">
    <property type="entry name" value="Acyl-CoA_Oxase/DH_mid-dom"/>
</dbReference>
<evidence type="ECO:0000256" key="3">
    <source>
        <dbReference type="ARBA" id="ARBA00022630"/>
    </source>
</evidence>
<dbReference type="InterPro" id="IPR050741">
    <property type="entry name" value="Acyl-CoA_dehydrogenase"/>
</dbReference>
<keyword evidence="4 6" id="KW-0274">FAD</keyword>
<dbReference type="InterPro" id="IPR013786">
    <property type="entry name" value="AcylCoA_DH/ox_N"/>
</dbReference>
<evidence type="ECO:0000259" key="8">
    <source>
        <dbReference type="Pfam" id="PF02770"/>
    </source>
</evidence>
<dbReference type="PANTHER" id="PTHR48083">
    <property type="entry name" value="MEDIUM-CHAIN SPECIFIC ACYL-COA DEHYDROGENASE, MITOCHONDRIAL-RELATED"/>
    <property type="match status" value="1"/>
</dbReference>
<dbReference type="SUPFAM" id="SSF47203">
    <property type="entry name" value="Acyl-CoA dehydrogenase C-terminal domain-like"/>
    <property type="match status" value="1"/>
</dbReference>
<dbReference type="EMBL" id="RKHY01000002">
    <property type="protein sequence ID" value="ROS32058.1"/>
    <property type="molecule type" value="Genomic_DNA"/>
</dbReference>
<evidence type="ECO:0000259" key="9">
    <source>
        <dbReference type="Pfam" id="PF02771"/>
    </source>
</evidence>
<feature type="domain" description="Acyl-CoA oxidase/dehydrogenase middle" evidence="8">
    <location>
        <begin position="149"/>
        <end position="243"/>
    </location>
</feature>
<dbReference type="Pfam" id="PF00441">
    <property type="entry name" value="Acyl-CoA_dh_1"/>
    <property type="match status" value="1"/>
</dbReference>
<dbReference type="Proteomes" id="UP000274843">
    <property type="component" value="Unassembled WGS sequence"/>
</dbReference>
<feature type="domain" description="Acyl-CoA dehydrogenase/oxidase C-terminal" evidence="7">
    <location>
        <begin position="256"/>
        <end position="406"/>
    </location>
</feature>
<organism evidence="10 11">
    <name type="scientific">Amycolatopsis thermoflava</name>
    <dbReference type="NCBI Taxonomy" id="84480"/>
    <lineage>
        <taxon>Bacteria</taxon>
        <taxon>Bacillati</taxon>
        <taxon>Actinomycetota</taxon>
        <taxon>Actinomycetes</taxon>
        <taxon>Pseudonocardiales</taxon>
        <taxon>Pseudonocardiaceae</taxon>
        <taxon>Amycolatopsis</taxon>
        <taxon>Amycolatopsis methanolica group</taxon>
    </lineage>
</organism>
<reference evidence="10 11" key="1">
    <citation type="submission" date="2018-11" db="EMBL/GenBank/DDBJ databases">
        <title>Sequencing the genomes of 1000 actinobacteria strains.</title>
        <authorList>
            <person name="Klenk H.-P."/>
        </authorList>
    </citation>
    <scope>NUCLEOTIDE SEQUENCE [LARGE SCALE GENOMIC DNA]</scope>
    <source>
        <strain evidence="10 11">DSM 44348</strain>
    </source>
</reference>
<keyword evidence="5 6" id="KW-0560">Oxidoreductase</keyword>
<evidence type="ECO:0000256" key="1">
    <source>
        <dbReference type="ARBA" id="ARBA00001974"/>
    </source>
</evidence>
<dbReference type="GO" id="GO:0033539">
    <property type="term" value="P:fatty acid beta-oxidation using acyl-CoA dehydrogenase"/>
    <property type="evidence" value="ECO:0007669"/>
    <property type="project" value="TreeGrafter"/>
</dbReference>
<evidence type="ECO:0000256" key="6">
    <source>
        <dbReference type="RuleBase" id="RU362125"/>
    </source>
</evidence>
<dbReference type="Gene3D" id="2.40.110.10">
    <property type="entry name" value="Butyryl-CoA Dehydrogenase, subunit A, domain 2"/>
    <property type="match status" value="1"/>
</dbReference>
<gene>
    <name evidence="10" type="ORF">EDD35_7801</name>
</gene>
<evidence type="ECO:0000313" key="10">
    <source>
        <dbReference type="EMBL" id="ROS32058.1"/>
    </source>
</evidence>
<evidence type="ECO:0000256" key="2">
    <source>
        <dbReference type="ARBA" id="ARBA00009347"/>
    </source>
</evidence>
<evidence type="ECO:0000313" key="11">
    <source>
        <dbReference type="Proteomes" id="UP000274843"/>
    </source>
</evidence>
<dbReference type="AlphaFoldDB" id="A0A3N2G5Y8"/>
<dbReference type="Pfam" id="PF02770">
    <property type="entry name" value="Acyl-CoA_dh_M"/>
    <property type="match status" value="1"/>
</dbReference>
<evidence type="ECO:0000256" key="5">
    <source>
        <dbReference type="ARBA" id="ARBA00023002"/>
    </source>
</evidence>
<dbReference type="InterPro" id="IPR037069">
    <property type="entry name" value="AcylCoA_DH/ox_N_sf"/>
</dbReference>
<comment type="cofactor">
    <cofactor evidence="1 6">
        <name>FAD</name>
        <dbReference type="ChEBI" id="CHEBI:57692"/>
    </cofactor>
</comment>